<proteinExistence type="predicted"/>
<dbReference type="AlphaFoldDB" id="A0A136IY47"/>
<evidence type="ECO:0000313" key="3">
    <source>
        <dbReference type="Proteomes" id="UP000070501"/>
    </source>
</evidence>
<feature type="compositionally biased region" description="Low complexity" evidence="1">
    <location>
        <begin position="34"/>
        <end position="58"/>
    </location>
</feature>
<name>A0A136IY47_9PEZI</name>
<feature type="compositionally biased region" description="Polar residues" evidence="1">
    <location>
        <begin position="1"/>
        <end position="15"/>
    </location>
</feature>
<accession>A0A136IY47</accession>
<reference evidence="3" key="1">
    <citation type="submission" date="2016-02" db="EMBL/GenBank/DDBJ databases">
        <title>Draft genome sequence of Microdochium bolleyi, a fungal endophyte of beachgrass.</title>
        <authorList>
            <consortium name="DOE Joint Genome Institute"/>
            <person name="David A.S."/>
            <person name="May G."/>
            <person name="Haridas S."/>
            <person name="Lim J."/>
            <person name="Wang M."/>
            <person name="Labutti K."/>
            <person name="Lipzen A."/>
            <person name="Barry K."/>
            <person name="Grigoriev I.V."/>
        </authorList>
    </citation>
    <scope>NUCLEOTIDE SEQUENCE [LARGE SCALE GENOMIC DNA]</scope>
    <source>
        <strain evidence="3">J235TASD1</strain>
    </source>
</reference>
<sequence>MSSPRNSTTSDQYAETNVEHEHHHESRPEKVATPPNENTSVESPSSPSSSTRSHIESSGFVASEIPKPSRKEHRTPLPLAPNERVGGQSQPSKARAGSQFMLDQAPQINKDGSARVTFKVTDLTRERGWKLICLPRGDYAPSSHDVAGDVLEHVVYEYAGDAGRFGDPLLGIVTCQVPMPGSWTFFFALGWTGLSTEDLDWAALHLEFEQISSSDEERGEDA</sequence>
<gene>
    <name evidence="2" type="ORF">Micbo1qcDRAFT_206166</name>
</gene>
<feature type="region of interest" description="Disordered" evidence="1">
    <location>
        <begin position="1"/>
        <end position="97"/>
    </location>
</feature>
<protein>
    <submittedName>
        <fullName evidence="2">Uncharacterized protein</fullName>
    </submittedName>
</protein>
<dbReference type="OrthoDB" id="10623118at2759"/>
<dbReference type="Proteomes" id="UP000070501">
    <property type="component" value="Unassembled WGS sequence"/>
</dbReference>
<dbReference type="InParanoid" id="A0A136IY47"/>
<organism evidence="2 3">
    <name type="scientific">Microdochium bolleyi</name>
    <dbReference type="NCBI Taxonomy" id="196109"/>
    <lineage>
        <taxon>Eukaryota</taxon>
        <taxon>Fungi</taxon>
        <taxon>Dikarya</taxon>
        <taxon>Ascomycota</taxon>
        <taxon>Pezizomycotina</taxon>
        <taxon>Sordariomycetes</taxon>
        <taxon>Xylariomycetidae</taxon>
        <taxon>Xylariales</taxon>
        <taxon>Microdochiaceae</taxon>
        <taxon>Microdochium</taxon>
    </lineage>
</organism>
<feature type="compositionally biased region" description="Basic and acidic residues" evidence="1">
    <location>
        <begin position="17"/>
        <end position="30"/>
    </location>
</feature>
<dbReference type="EMBL" id="KQ964254">
    <property type="protein sequence ID" value="KXJ89895.1"/>
    <property type="molecule type" value="Genomic_DNA"/>
</dbReference>
<keyword evidence="3" id="KW-1185">Reference proteome</keyword>
<evidence type="ECO:0000313" key="2">
    <source>
        <dbReference type="EMBL" id="KXJ89895.1"/>
    </source>
</evidence>
<evidence type="ECO:0000256" key="1">
    <source>
        <dbReference type="SAM" id="MobiDB-lite"/>
    </source>
</evidence>